<dbReference type="HOGENOM" id="CLU_2466147_0_0_9"/>
<dbReference type="AlphaFoldDB" id="G7W0U3"/>
<dbReference type="EMBL" id="CP003107">
    <property type="protein sequence ID" value="AET60270.1"/>
    <property type="molecule type" value="Genomic_DNA"/>
</dbReference>
<reference evidence="2 3" key="3">
    <citation type="journal article" date="2012" name="J. Bacteriol.">
        <title>Genome Sequence of Paenibacillus terrae HPL-003, a Xylanase-Producing Bacterium Isolated from Soil Found in Forest Residue.</title>
        <authorList>
            <person name="Shin S.H."/>
            <person name="Kim S."/>
            <person name="Kim J.Y."/>
            <person name="Song H.Y."/>
            <person name="Cho S.J."/>
            <person name="Kim D.R."/>
            <person name="Lee K.I."/>
            <person name="Lim H.K."/>
            <person name="Park N.J."/>
            <person name="Hwang I.T."/>
            <person name="Yang K.S."/>
        </authorList>
    </citation>
    <scope>NUCLEOTIDE SEQUENCE [LARGE SCALE GENOMIC DNA]</scope>
    <source>
        <strain evidence="2 3">HPL-003</strain>
    </source>
</reference>
<organism evidence="2 3">
    <name type="scientific">Paenibacillus terrae (strain HPL-003)</name>
    <dbReference type="NCBI Taxonomy" id="985665"/>
    <lineage>
        <taxon>Bacteria</taxon>
        <taxon>Bacillati</taxon>
        <taxon>Bacillota</taxon>
        <taxon>Bacilli</taxon>
        <taxon>Bacillales</taxon>
        <taxon>Paenibacillaceae</taxon>
        <taxon>Paenibacillus</taxon>
    </lineage>
</organism>
<accession>G7W0U3</accession>
<protein>
    <submittedName>
        <fullName evidence="2">Uncharacterized protein</fullName>
    </submittedName>
</protein>
<name>G7W0U3_PAETH</name>
<keyword evidence="1" id="KW-1133">Transmembrane helix</keyword>
<evidence type="ECO:0000256" key="1">
    <source>
        <dbReference type="SAM" id="Phobius"/>
    </source>
</evidence>
<dbReference type="KEGG" id="pta:HPL003_17630"/>
<evidence type="ECO:0000313" key="2">
    <source>
        <dbReference type="EMBL" id="AET60270.1"/>
    </source>
</evidence>
<feature type="transmembrane region" description="Helical" evidence="1">
    <location>
        <begin position="7"/>
        <end position="26"/>
    </location>
</feature>
<dbReference type="RefSeq" id="WP_014280980.1">
    <property type="nucleotide sequence ID" value="NC_016641.1"/>
</dbReference>
<keyword evidence="1" id="KW-0472">Membrane</keyword>
<gene>
    <name evidence="2" type="ordered locus">HPL003_17630</name>
</gene>
<proteinExistence type="predicted"/>
<keyword evidence="1" id="KW-0812">Transmembrane</keyword>
<feature type="transmembrane region" description="Helical" evidence="1">
    <location>
        <begin position="32"/>
        <end position="56"/>
    </location>
</feature>
<reference evidence="3" key="1">
    <citation type="submission" date="2011-11" db="EMBL/GenBank/DDBJ databases">
        <title>Complete sequence of Paenibacillus terrae HPL-003.</title>
        <authorList>
            <person name="Shin S.H."/>
            <person name="Kim S."/>
            <person name="Kim J.Y."/>
        </authorList>
    </citation>
    <scope>NUCLEOTIDE SEQUENCE [LARGE SCALE GENOMIC DNA]</scope>
    <source>
        <strain evidence="3">HPL-003</strain>
    </source>
</reference>
<dbReference type="STRING" id="985665.HPL003_17630"/>
<sequence length="88" mass="9572">MMLYDFFKYFGGAAALFGSLGGFVLWQNEDEIVLGVAIIIFSIVAGLFFIGFGALLESVHKIQLHVTGEKTPEPVVQQPKISIPGVKD</sequence>
<reference key="2">
    <citation type="submission" date="2011-11" db="EMBL/GenBank/DDBJ databases">
        <authorList>
            <person name="Shin S.H."/>
            <person name="Kim S."/>
            <person name="Kim J.Y."/>
        </authorList>
    </citation>
    <scope>NUCLEOTIDE SEQUENCE</scope>
    <source>
        <strain>HPL-003</strain>
    </source>
</reference>
<dbReference type="Proteomes" id="UP000005876">
    <property type="component" value="Chromosome"/>
</dbReference>
<evidence type="ECO:0000313" key="3">
    <source>
        <dbReference type="Proteomes" id="UP000005876"/>
    </source>
</evidence>